<gene>
    <name evidence="2" type="ORF">UCREL1_7398</name>
</gene>
<organism evidence="2 3">
    <name type="scientific">Eutypa lata (strain UCR-EL1)</name>
    <name type="common">Grapevine dieback disease fungus</name>
    <name type="synonym">Eutypa armeniacae</name>
    <dbReference type="NCBI Taxonomy" id="1287681"/>
    <lineage>
        <taxon>Eukaryota</taxon>
        <taxon>Fungi</taxon>
        <taxon>Dikarya</taxon>
        <taxon>Ascomycota</taxon>
        <taxon>Pezizomycotina</taxon>
        <taxon>Sordariomycetes</taxon>
        <taxon>Xylariomycetidae</taxon>
        <taxon>Xylariales</taxon>
        <taxon>Diatrypaceae</taxon>
        <taxon>Eutypa</taxon>
    </lineage>
</organism>
<dbReference type="Proteomes" id="UP000012174">
    <property type="component" value="Unassembled WGS sequence"/>
</dbReference>
<dbReference type="EMBL" id="KB706819">
    <property type="protein sequence ID" value="EMR65624.1"/>
    <property type="molecule type" value="Genomic_DNA"/>
</dbReference>
<dbReference type="KEGG" id="ela:UCREL1_7398"/>
<dbReference type="HOGENOM" id="CLU_046874_0_0_1"/>
<proteinExistence type="predicted"/>
<protein>
    <submittedName>
        <fullName evidence="2">Putative f-box domain-containing protein</fullName>
    </submittedName>
</protein>
<dbReference type="STRING" id="1287681.M7SH77"/>
<feature type="region of interest" description="Disordered" evidence="1">
    <location>
        <begin position="356"/>
        <end position="397"/>
    </location>
</feature>
<dbReference type="AlphaFoldDB" id="M7SH77"/>
<reference evidence="3" key="1">
    <citation type="journal article" date="2013" name="Genome Announc.">
        <title>Draft genome sequence of the grapevine dieback fungus Eutypa lata UCR-EL1.</title>
        <authorList>
            <person name="Blanco-Ulate B."/>
            <person name="Rolshausen P.E."/>
            <person name="Cantu D."/>
        </authorList>
    </citation>
    <scope>NUCLEOTIDE SEQUENCE [LARGE SCALE GENOMIC DNA]</scope>
    <source>
        <strain evidence="3">UCR-EL1</strain>
    </source>
</reference>
<dbReference type="OrthoDB" id="1638493at2759"/>
<dbReference type="OMA" id="LYRWWLY"/>
<dbReference type="eggNOG" id="ENOG502SR0E">
    <property type="taxonomic scope" value="Eukaryota"/>
</dbReference>
<keyword evidence="3" id="KW-1185">Reference proteome</keyword>
<evidence type="ECO:0000313" key="3">
    <source>
        <dbReference type="Proteomes" id="UP000012174"/>
    </source>
</evidence>
<sequence>MASSISNTSTHPRGIAYLESLPVEMIHEIMKQMGPSELTRFVLLSKTLLCTFEAHQTSIMCQVLQKQPEIGIMLTMYTMHKRDLVPGQMLFPRSVKLDPRANGANYPYDRSMVIHLFTANVPDNWPVVTGKFLLQTCDLVRLWNLFKVVDWWVELYPTLRWRDEPENRRCLRPHEEVRLRKAVARWWLYAHHFHGSTHRDVYRPLKWRDDHRLHHMRVMSTREICELEDLWALVFEMVSKDLCSSPERIPVEGGHTVELVPWGADDGRHARIVNTYLKFDPQELKGFFDGVYPPKKWDIIRTARATTREFNLDSESMSYAITTVLEERIMAMPKGITAIPRSGIVDEDRDVIEVKDPWNSDASPNGMHPLTRDQIRAYPREPDKRLPNGDDGSDEPY</sequence>
<feature type="compositionally biased region" description="Basic and acidic residues" evidence="1">
    <location>
        <begin position="370"/>
        <end position="388"/>
    </location>
</feature>
<name>M7SH77_EUTLA</name>
<evidence type="ECO:0000256" key="1">
    <source>
        <dbReference type="SAM" id="MobiDB-lite"/>
    </source>
</evidence>
<evidence type="ECO:0000313" key="2">
    <source>
        <dbReference type="EMBL" id="EMR65624.1"/>
    </source>
</evidence>
<accession>M7SH77</accession>